<dbReference type="PANTHER" id="PTHR10209">
    <property type="entry name" value="OXIDOREDUCTASE, 2OG-FE II OXYGENASE FAMILY PROTEIN"/>
    <property type="match status" value="1"/>
</dbReference>
<accession>A0AA42AVH0</accession>
<feature type="domain" description="Fe2OG dioxygenase" evidence="6">
    <location>
        <begin position="227"/>
        <end position="326"/>
    </location>
</feature>
<dbReference type="InterPro" id="IPR005123">
    <property type="entry name" value="Oxoglu/Fe-dep_dioxygenase_dom"/>
</dbReference>
<evidence type="ECO:0000256" key="3">
    <source>
        <dbReference type="ARBA" id="ARBA00023002"/>
    </source>
</evidence>
<proteinExistence type="inferred from homology"/>
<protein>
    <recommendedName>
        <fullName evidence="6">Fe2OG dioxygenase domain-containing protein</fullName>
    </recommendedName>
</protein>
<keyword evidence="2 5" id="KW-0479">Metal-binding</keyword>
<dbReference type="Pfam" id="PF03171">
    <property type="entry name" value="2OG-FeII_Oxy"/>
    <property type="match status" value="1"/>
</dbReference>
<dbReference type="InterPro" id="IPR027443">
    <property type="entry name" value="IPNS-like_sf"/>
</dbReference>
<dbReference type="PROSITE" id="PS51471">
    <property type="entry name" value="FE2OG_OXY"/>
    <property type="match status" value="1"/>
</dbReference>
<sequence length="381" mass="43765">MEKPYSNAENLAVQDESCYDRMRELKAIDDTKAGVKGVAETGLLNIPRVFIRPPEELAEEENSLLADHKNKFHGSTIPVIDLEEMENRRKEIVNEIRLASVSWGFFQLLNHGIPETLMDKMIKGVARFHEQDTEVKKQFYSREFTRKVKYHTSFDWFQTKTAKWKDTLSCSMLTPDLIDPRELPDVCRDIILEYTEHVRILGDTLIELLSEALGLEKDHLKDMDCTKFMLLLGHYYPACPQPKLTMGSYKHTDPNFFTLLLQDNIGGLQILYQNHWIDVKPIPGALVVNIGDLLQLISNAKFKSAEHRVLANQVGPRLSVASFFGTTVMKSTRLYGPIKELISDEDENDVPLYRHVTVPDYMKHHYSKGNDGVQSLDHFKL</sequence>
<comment type="similarity">
    <text evidence="1 5">Belongs to the iron/ascorbate-dependent oxidoreductase family.</text>
</comment>
<dbReference type="SUPFAM" id="SSF51197">
    <property type="entry name" value="Clavaminate synthase-like"/>
    <property type="match status" value="1"/>
</dbReference>
<evidence type="ECO:0000259" key="6">
    <source>
        <dbReference type="PROSITE" id="PS51471"/>
    </source>
</evidence>
<evidence type="ECO:0000313" key="8">
    <source>
        <dbReference type="Proteomes" id="UP001177140"/>
    </source>
</evidence>
<dbReference type="Gene3D" id="2.60.120.330">
    <property type="entry name" value="B-lactam Antibiotic, Isopenicillin N Synthase, Chain"/>
    <property type="match status" value="1"/>
</dbReference>
<evidence type="ECO:0000256" key="5">
    <source>
        <dbReference type="RuleBase" id="RU003682"/>
    </source>
</evidence>
<dbReference type="Pfam" id="PF14226">
    <property type="entry name" value="DIOX_N"/>
    <property type="match status" value="1"/>
</dbReference>
<evidence type="ECO:0000313" key="7">
    <source>
        <dbReference type="EMBL" id="MCL7042074.1"/>
    </source>
</evidence>
<reference evidence="7" key="1">
    <citation type="submission" date="2022-03" db="EMBL/GenBank/DDBJ databases">
        <title>A functionally conserved STORR gene fusion in Papaver species that diverged 16.8 million years ago.</title>
        <authorList>
            <person name="Catania T."/>
        </authorList>
    </citation>
    <scope>NUCLEOTIDE SEQUENCE</scope>
    <source>
        <strain evidence="7">S-191538</strain>
    </source>
</reference>
<keyword evidence="4 5" id="KW-0408">Iron</keyword>
<dbReference type="InterPro" id="IPR026992">
    <property type="entry name" value="DIOX_N"/>
</dbReference>
<dbReference type="FunFam" id="2.60.120.330:FF:000005">
    <property type="entry name" value="1-aminocyclopropane-1-carboxylate oxidase homolog 1"/>
    <property type="match status" value="1"/>
</dbReference>
<dbReference type="GO" id="GO:0046872">
    <property type="term" value="F:metal ion binding"/>
    <property type="evidence" value="ECO:0007669"/>
    <property type="project" value="UniProtKB-KW"/>
</dbReference>
<name>A0AA42AVH0_PAPNU</name>
<comment type="caution">
    <text evidence="7">The sequence shown here is derived from an EMBL/GenBank/DDBJ whole genome shotgun (WGS) entry which is preliminary data.</text>
</comment>
<dbReference type="InterPro" id="IPR044861">
    <property type="entry name" value="IPNS-like_FE2OG_OXY"/>
</dbReference>
<dbReference type="GO" id="GO:0051213">
    <property type="term" value="F:dioxygenase activity"/>
    <property type="evidence" value="ECO:0007669"/>
    <property type="project" value="UniProtKB-ARBA"/>
</dbReference>
<keyword evidence="3 5" id="KW-0560">Oxidoreductase</keyword>
<organism evidence="7 8">
    <name type="scientific">Papaver nudicaule</name>
    <name type="common">Iceland poppy</name>
    <dbReference type="NCBI Taxonomy" id="74823"/>
    <lineage>
        <taxon>Eukaryota</taxon>
        <taxon>Viridiplantae</taxon>
        <taxon>Streptophyta</taxon>
        <taxon>Embryophyta</taxon>
        <taxon>Tracheophyta</taxon>
        <taxon>Spermatophyta</taxon>
        <taxon>Magnoliopsida</taxon>
        <taxon>Ranunculales</taxon>
        <taxon>Papaveraceae</taxon>
        <taxon>Papaveroideae</taxon>
        <taxon>Papaver</taxon>
    </lineage>
</organism>
<evidence type="ECO:0000256" key="2">
    <source>
        <dbReference type="ARBA" id="ARBA00022723"/>
    </source>
</evidence>
<dbReference type="Proteomes" id="UP001177140">
    <property type="component" value="Unassembled WGS sequence"/>
</dbReference>
<dbReference type="EMBL" id="JAJJMA010230968">
    <property type="protein sequence ID" value="MCL7042074.1"/>
    <property type="molecule type" value="Genomic_DNA"/>
</dbReference>
<gene>
    <name evidence="7" type="ORF">MKW94_011479</name>
</gene>
<dbReference type="AlphaFoldDB" id="A0AA42AVH0"/>
<evidence type="ECO:0000256" key="4">
    <source>
        <dbReference type="ARBA" id="ARBA00023004"/>
    </source>
</evidence>
<dbReference type="PANTHER" id="PTHR10209:SF884">
    <property type="entry name" value="1-AMINOCYCLOPROPANE-1-CARBOXYLATE OXIDASE HOMOLOG 1-LIKE"/>
    <property type="match status" value="1"/>
</dbReference>
<keyword evidence="8" id="KW-1185">Reference proteome</keyword>
<evidence type="ECO:0000256" key="1">
    <source>
        <dbReference type="ARBA" id="ARBA00008056"/>
    </source>
</evidence>